<dbReference type="AlphaFoldDB" id="A0A915L8M2"/>
<sequence>MLVKSTIHRVESYASNVLIWDQFPKADENFVSEASSSEKFCNSLTRFREPYFSGPDASKPFLIC</sequence>
<proteinExistence type="predicted"/>
<dbReference type="WBParaSite" id="nRc.2.0.1.t47465-RA">
    <property type="protein sequence ID" value="nRc.2.0.1.t47465-RA"/>
    <property type="gene ID" value="nRc.2.0.1.g47465"/>
</dbReference>
<organism evidence="1 2">
    <name type="scientific">Romanomermis culicivorax</name>
    <name type="common">Nematode worm</name>
    <dbReference type="NCBI Taxonomy" id="13658"/>
    <lineage>
        <taxon>Eukaryota</taxon>
        <taxon>Metazoa</taxon>
        <taxon>Ecdysozoa</taxon>
        <taxon>Nematoda</taxon>
        <taxon>Enoplea</taxon>
        <taxon>Dorylaimia</taxon>
        <taxon>Mermithida</taxon>
        <taxon>Mermithoidea</taxon>
        <taxon>Mermithidae</taxon>
        <taxon>Romanomermis</taxon>
    </lineage>
</organism>
<name>A0A915L8M2_ROMCU</name>
<reference evidence="2" key="1">
    <citation type="submission" date="2022-11" db="UniProtKB">
        <authorList>
            <consortium name="WormBaseParasite"/>
        </authorList>
    </citation>
    <scope>IDENTIFICATION</scope>
</reference>
<dbReference type="Proteomes" id="UP000887565">
    <property type="component" value="Unplaced"/>
</dbReference>
<evidence type="ECO:0000313" key="2">
    <source>
        <dbReference type="WBParaSite" id="nRc.2.0.1.t47465-RA"/>
    </source>
</evidence>
<accession>A0A915L8M2</accession>
<keyword evidence="1" id="KW-1185">Reference proteome</keyword>
<evidence type="ECO:0000313" key="1">
    <source>
        <dbReference type="Proteomes" id="UP000887565"/>
    </source>
</evidence>
<protein>
    <submittedName>
        <fullName evidence="2">Uncharacterized protein</fullName>
    </submittedName>
</protein>